<gene>
    <name evidence="1" type="ORF">Enr10x_06200</name>
</gene>
<dbReference type="InterPro" id="IPR058240">
    <property type="entry name" value="rSAM_sf"/>
</dbReference>
<dbReference type="AlphaFoldDB" id="A0A517Q129"/>
<evidence type="ECO:0000313" key="1">
    <source>
        <dbReference type="EMBL" id="QDT25325.1"/>
    </source>
</evidence>
<dbReference type="InterPro" id="IPR047771">
    <property type="entry name" value="Radical_SAM_STM4011-like"/>
</dbReference>
<protein>
    <submittedName>
        <fullName evidence="1">Uncharacterized protein</fullName>
    </submittedName>
</protein>
<organism evidence="1 2">
    <name type="scientific">Gimesia panareensis</name>
    <dbReference type="NCBI Taxonomy" id="2527978"/>
    <lineage>
        <taxon>Bacteria</taxon>
        <taxon>Pseudomonadati</taxon>
        <taxon>Planctomycetota</taxon>
        <taxon>Planctomycetia</taxon>
        <taxon>Planctomycetales</taxon>
        <taxon>Planctomycetaceae</taxon>
        <taxon>Gimesia</taxon>
    </lineage>
</organism>
<accession>A0A518A0S4</accession>
<keyword evidence="2" id="KW-1185">Reference proteome</keyword>
<dbReference type="Proteomes" id="UP000315647">
    <property type="component" value="Chromosome"/>
</dbReference>
<sequence>MPVTLSILYRGPLSSCNYDCHYCPFAKRHETAAELKTDRLALERLVDWIKTRTGDSLSLFFTPWGEALTRRWYQAAICELTRLEQVEKVAAQTNLSYDLDWIENANTSRLALWCTFHPSQTTRARFLSQSRRLTELGVAHSVGSVGLPEDLEEIERLRAELPDDIYLWVNAAKSSNVDYQGELLERFTAIDPLFELNTQYHASLGRSCRCGSSVISVDGAGEIYRCHFIKQRLGNLYEPGFEVCLTDRPCTNQTCGCHIGYVHLDDLKLYPVFQEGILERIPVEIQSGPENSFPVA</sequence>
<name>A0A517Q129_9PLAN</name>
<evidence type="ECO:0000313" key="2">
    <source>
        <dbReference type="Proteomes" id="UP000315647"/>
    </source>
</evidence>
<dbReference type="NCBIfam" id="NF038073">
    <property type="entry name" value="rSAM_STM4011"/>
    <property type="match status" value="1"/>
</dbReference>
<accession>A0A517Q129</accession>
<dbReference type="SUPFAM" id="SSF102114">
    <property type="entry name" value="Radical SAM enzymes"/>
    <property type="match status" value="1"/>
</dbReference>
<dbReference type="RefSeq" id="WP_145103858.1">
    <property type="nucleotide sequence ID" value="NZ_CP036277.1"/>
</dbReference>
<reference evidence="1 2" key="1">
    <citation type="submission" date="2019-03" db="EMBL/GenBank/DDBJ databases">
        <title>Deep-cultivation of Planctomycetes and their phenomic and genomic characterization uncovers novel biology.</title>
        <authorList>
            <person name="Wiegand S."/>
            <person name="Jogler M."/>
            <person name="Boedeker C."/>
            <person name="Pinto D."/>
            <person name="Vollmers J."/>
            <person name="Rivas-Marin E."/>
            <person name="Kohn T."/>
            <person name="Peeters S.H."/>
            <person name="Heuer A."/>
            <person name="Rast P."/>
            <person name="Oberbeckmann S."/>
            <person name="Bunk B."/>
            <person name="Jeske O."/>
            <person name="Meyerdierks A."/>
            <person name="Storesund J.E."/>
            <person name="Kallscheuer N."/>
            <person name="Luecker S."/>
            <person name="Lage O.M."/>
            <person name="Pohl T."/>
            <person name="Merkel B.J."/>
            <person name="Hornburger P."/>
            <person name="Mueller R.-W."/>
            <person name="Bruemmer F."/>
            <person name="Labrenz M."/>
            <person name="Spormann A.M."/>
            <person name="Op den Camp H."/>
            <person name="Overmann J."/>
            <person name="Amann R."/>
            <person name="Jetten M.S.M."/>
            <person name="Mascher T."/>
            <person name="Medema M.H."/>
            <person name="Devos D.P."/>
            <person name="Kaster A.-K."/>
            <person name="Ovreas L."/>
            <person name="Rohde M."/>
            <person name="Galperin M.Y."/>
            <person name="Jogler C."/>
        </authorList>
    </citation>
    <scope>NUCLEOTIDE SEQUENCE [LARGE SCALE GENOMIC DNA]</scope>
    <source>
        <strain evidence="1 2">Enr10</strain>
    </source>
</reference>
<dbReference type="EMBL" id="CP037421">
    <property type="protein sequence ID" value="QDT25325.1"/>
    <property type="molecule type" value="Genomic_DNA"/>
</dbReference>
<dbReference type="Gene3D" id="3.20.20.70">
    <property type="entry name" value="Aldolase class I"/>
    <property type="match status" value="1"/>
</dbReference>
<proteinExistence type="predicted"/>
<dbReference type="InterPro" id="IPR013785">
    <property type="entry name" value="Aldolase_TIM"/>
</dbReference>